<protein>
    <recommendedName>
        <fullName evidence="3">DUF2783 domain-containing protein</fullName>
    </recommendedName>
</protein>
<organism evidence="1 2">
    <name type="scientific">Roseibium aggregatum</name>
    <dbReference type="NCBI Taxonomy" id="187304"/>
    <lineage>
        <taxon>Bacteria</taxon>
        <taxon>Pseudomonadati</taxon>
        <taxon>Pseudomonadota</taxon>
        <taxon>Alphaproteobacteria</taxon>
        <taxon>Hyphomicrobiales</taxon>
        <taxon>Stappiaceae</taxon>
        <taxon>Roseibium</taxon>
    </lineage>
</organism>
<evidence type="ECO:0000313" key="2">
    <source>
        <dbReference type="Proteomes" id="UP000048926"/>
    </source>
</evidence>
<evidence type="ECO:0008006" key="3">
    <source>
        <dbReference type="Google" id="ProtNLM"/>
    </source>
</evidence>
<reference evidence="2" key="1">
    <citation type="submission" date="2015-07" db="EMBL/GenBank/DDBJ databases">
        <authorList>
            <person name="Rodrigo-Torres Lidia"/>
            <person name="Arahal R.David."/>
        </authorList>
    </citation>
    <scope>NUCLEOTIDE SEQUENCE [LARGE SCALE GENOMIC DNA]</scope>
    <source>
        <strain evidence="2">CECT 4801</strain>
    </source>
</reference>
<dbReference type="KEGG" id="lagg:B0E33_03500"/>
<dbReference type="Proteomes" id="UP000048926">
    <property type="component" value="Unassembled WGS sequence"/>
</dbReference>
<dbReference type="OrthoDB" id="8420594at2"/>
<dbReference type="AlphaFoldDB" id="A0A0M6Y8B9"/>
<accession>A0A0M6Y8B9</accession>
<dbReference type="EMBL" id="CXST01000002">
    <property type="protein sequence ID" value="CTQ45517.1"/>
    <property type="molecule type" value="Genomic_DNA"/>
</dbReference>
<dbReference type="Pfam" id="PF10932">
    <property type="entry name" value="DUF2783"/>
    <property type="match status" value="1"/>
</dbReference>
<sequence>MAEIVTKPNLETPDGFYADLLTAHEGLTKAESDAFNARLILLMANQIGERQVLEKLLEAAKQ</sequence>
<dbReference type="InterPro" id="IPR021233">
    <property type="entry name" value="DUF2783"/>
</dbReference>
<dbReference type="STRING" id="187304.B0E33_03500"/>
<gene>
    <name evidence="1" type="ORF">LAL4801_03969</name>
</gene>
<dbReference type="RefSeq" id="WP_055658586.1">
    <property type="nucleotide sequence ID" value="NZ_CP045617.1"/>
</dbReference>
<name>A0A0M6Y8B9_9HYPH</name>
<keyword evidence="2" id="KW-1185">Reference proteome</keyword>
<evidence type="ECO:0000313" key="1">
    <source>
        <dbReference type="EMBL" id="CTQ45517.1"/>
    </source>
</evidence>
<proteinExistence type="predicted"/>